<name>A0A1G8CL00_9BACT</name>
<evidence type="ECO:0008006" key="4">
    <source>
        <dbReference type="Google" id="ProtNLM"/>
    </source>
</evidence>
<keyword evidence="3" id="KW-1185">Reference proteome</keyword>
<reference evidence="3" key="1">
    <citation type="submission" date="2016-10" db="EMBL/GenBank/DDBJ databases">
        <authorList>
            <person name="Varghese N."/>
            <person name="Submissions S."/>
        </authorList>
    </citation>
    <scope>NUCLEOTIDE SEQUENCE [LARGE SCALE GENOMIC DNA]</scope>
    <source>
        <strain evidence="3">DSM 25329</strain>
    </source>
</reference>
<evidence type="ECO:0000313" key="3">
    <source>
        <dbReference type="Proteomes" id="UP000198748"/>
    </source>
</evidence>
<protein>
    <recommendedName>
        <fullName evidence="4">TANFOR domain-containing protein</fullName>
    </recommendedName>
</protein>
<evidence type="ECO:0000256" key="1">
    <source>
        <dbReference type="SAM" id="MobiDB-lite"/>
    </source>
</evidence>
<accession>A0A1G8CL00</accession>
<evidence type="ECO:0000313" key="2">
    <source>
        <dbReference type="EMBL" id="SDH46211.1"/>
    </source>
</evidence>
<organism evidence="2 3">
    <name type="scientific">Dyadobacter soli</name>
    <dbReference type="NCBI Taxonomy" id="659014"/>
    <lineage>
        <taxon>Bacteria</taxon>
        <taxon>Pseudomonadati</taxon>
        <taxon>Bacteroidota</taxon>
        <taxon>Cytophagia</taxon>
        <taxon>Cytophagales</taxon>
        <taxon>Spirosomataceae</taxon>
        <taxon>Dyadobacter</taxon>
    </lineage>
</organism>
<proteinExistence type="predicted"/>
<feature type="region of interest" description="Disordered" evidence="1">
    <location>
        <begin position="941"/>
        <end position="962"/>
    </location>
</feature>
<gene>
    <name evidence="2" type="ORF">SAMN04487996_13830</name>
</gene>
<dbReference type="Proteomes" id="UP000198748">
    <property type="component" value="Unassembled WGS sequence"/>
</dbReference>
<sequence>MLLCLAGFFARAQDQVRITTNVLPPYSPYIQDYPGTGNRVQVFISNLSGRPMNVRLIGKLEGDNGVIIRTAANYRPLQPLQLLATDVNRLITRPELEGLFDLNQIEVTGMDKNLLYRGLPLPEGNYQLCVQAFDNATIRPVSAEFPMGCSGLIPIRIVEPPILISPMADEQITIKTPQTQLFTWSAPVGVLPNQVEYSIRIVELPETNVDPNVYIDAMVLPRSGVEVNNLRTTTFLYGPQHPPLQKGKRYAWRVQAKPVGQRVNFMNDGKSPVQAFTYGLQLPLAVGMQYIAITKPGTGRNATVEVGTNNPLVITWKLDEDFETLLRKTFEAQPKKSIVEQFPELSYRVRIKTDEKRAAGTVILDRLVRSDVLSLPKSELPANMPAGKNYLVEVELDGMSALRRKRALLTDAPLISKPRPFKLIERNLGNEEDSLSIKGLLAYRFPGEADTPHPLPNTRVVLMKVFPNRSRVTVAYGKSDASGNYTIKILKTLLQGLPDSTTYSRFVVDPINPFIQPIAEPGYYQKANDNTFQISSAEQKAFLVEGITWLARGYDLDVTAKISYKNWPGTPDVNLAGKHLVLYRKTGVVKEADKYRLPFEGSEQQSSGPVTASVQAGMNSGPQLDGGFSNLSNPNAAKDAISGKGDTKQGEEALRIQVMAQLAKKGYQFIGMADLKGKDTGYGATFNNLVYAETSYDAYHIYCPDCDLAPDDADPVVFGKPYEKLPISPARVEKYTYNIQTTEAPTMTFTGKLTYKFADAGKEGAQVKALPNTPVHLQVVYRAAGSDQTTFGTSYGSYPEFSEFHNDFSQTLDTKVTGSDGSFTFTVKMTKPMPLGTLPATEATGYGEFHKPSAVYIRGIRVVVDNPYYASPTETFGLAKEHVMKPQGSYDFGPVTAVVKSYTLLTQSKSDTTGISLVNKQKAGIKNNLSGIRVSVLRKAKDKIAPPGPNRRPPTDEGAGAKTTVNFKNEKYTVISTEKTDEGGIAKFPRMVMANGESDAYFMSTESSVDGLNNYQLVSLKRITVTEKYGEVFSAEATDEEKARSEKAHKTQYGTALVGCKNVYQLQHMDNPKMPNVFTVYSTYSEEDYEKMKAEKHPPEYRWVPSQVGCKKADNYWLGSKLYDDKVNQKVLIPATDIYDPVFADQYETFQSDIVTRHLAPGNPIVNVRVVDATNPTQGIANASVTLTYFPDGGMFPAALQQFTGKDGWILTPFQLLPGTNARMNIKAEGYVYINPMSKSSSSKVVVEIGEVLLGQNSYFDRILMEPNTIITGRAIDADQVDKSTVDLSNVVTTGIKDETPKASKINQNAAVNQVNSNNVQTENVPVMAGSADPSMEAYAQADDGNMVKTKFLDGTWKFNLKTPSGSSVLKVYPVNISYFEEKRFINLQLPKPVLDTKTKQYTINAGDIKIYERDHRIKFKLVDETTAKSVSGAYVRLFGKRMNGYEFGASQADGMVETRFKNVSVDNLYVEITAPGYVTKTVSVKNEESKSAVLETVKLQAARTIKGIVVLNAGKGQEVPLAGAEVYVASGGNAPLKYSTVSAQDGSFSLDVAKSLDGFSIRIEAIFDQKNGSNAPLPAGTTYVGASVSQLIPQQAGQSLKLTVGAFDKFKIASIWGFPVIVEKIDPKTMQVTGEVDLTDTGLGPFAIVDKNVRVRFENVAFKADPQNPTVGIPVSETVELETNVLDNLLYHTSPQLDVSKAKYNVKVSSPDGLFFKLKIVRTPGTATGKIMAKAQVIDNSFNFSANLLYYEKGQFFLFDPDVAGQPGTRPTVTAFDAAKSNIKWTNFGISQLNGKPMKLKLLAFDAVSKLEGSRLVGDEIHLNPVMTCKLKDANPESLEVTIGDLVLKNNTVDIKTGETPLTFPLAGKWSVEIRDWKLDYKKGGFYSKSGVIKTGKVDIPIREFNLRNDFYKLDVQPTSNFELAGIANLNLKGTPHFGFDPQTGSDMKGHWAMVIVPNEASPAAAVLPAKSLPGLTDELQFSTLSLLDNGEDVVSFGTGSKSFRFFDIINVRPTTIETGPDYFAFDAGMSNAIPNAPQDVSMRFIYSKPQGTVKLKTVVPGGYKFQTKGYLSFEAGQYAAADQSQSTGIFFGDGVMAMRGYVEEPGKLKLDNVLLVHNKNETHITHGRNVDLTKPSALAKWSSSLADLTNPASDETNYNESSDFKRLKVGLGGNSSLSKVFVHQSVSNKQWELLKFSGLPQGFTKMLGEEEQNRLAFTAYGEIKAEGQKIKMDGIDTGMGGLSLVYDHEKKRLTGSMQLSNIPVPPTMTFMNGMAQVRLDGNGFYAVASGELKNVPLIVPVTMRAGLMLGVYGSNDLGEATQVLFANSHRKALPCSFDTGFKGVYAIGEVPVPLISSFKYEMSVPGVGGYKVGMDAYVDGYVYGNYNNGAFNLGGGMGIGAHAYAYGSVLTLSAGGEIHVNGGVTNTLTVDPGAKSISVSMGASLSAGFSVTLTEDISGLATGTSADFCLKMNGTANYQIGSSPGLSITPACSFTKCDSGCVTPGQ</sequence>
<dbReference type="EMBL" id="FNAN01000038">
    <property type="protein sequence ID" value="SDH46211.1"/>
    <property type="molecule type" value="Genomic_DNA"/>
</dbReference>
<dbReference type="STRING" id="659014.SAMN04487996_13830"/>